<evidence type="ECO:0000256" key="3">
    <source>
        <dbReference type="RuleBase" id="RU362028"/>
    </source>
</evidence>
<gene>
    <name evidence="5" type="ORF">P0Y53_01750</name>
</gene>
<dbReference type="InterPro" id="IPR020103">
    <property type="entry name" value="PsdUridine_synth_cat_dom_sf"/>
</dbReference>
<dbReference type="PROSITE" id="PS01129">
    <property type="entry name" value="PSI_RLU"/>
    <property type="match status" value="1"/>
</dbReference>
<dbReference type="InterPro" id="IPR006225">
    <property type="entry name" value="PsdUridine_synth_RluC/D"/>
</dbReference>
<dbReference type="GO" id="GO:0140098">
    <property type="term" value="F:catalytic activity, acting on RNA"/>
    <property type="evidence" value="ECO:0007669"/>
    <property type="project" value="UniProtKB-ARBA"/>
</dbReference>
<dbReference type="EC" id="5.4.99.-" evidence="3"/>
<reference evidence="5" key="1">
    <citation type="submission" date="2023-03" db="EMBL/GenBank/DDBJ databases">
        <title>Andean soil-derived lignocellulolytic bacterial consortium as a source of novel taxa and putative plastic-active enzymes.</title>
        <authorList>
            <person name="Diaz-Garcia L."/>
            <person name="Chuvochina M."/>
            <person name="Feuerriegel G."/>
            <person name="Bunk B."/>
            <person name="Sproer C."/>
            <person name="Streit W.R."/>
            <person name="Rodriguez L.M."/>
            <person name="Overmann J."/>
            <person name="Jimenez D.J."/>
        </authorList>
    </citation>
    <scope>NUCLEOTIDE SEQUENCE</scope>
    <source>
        <strain evidence="5">MAG 7</strain>
    </source>
</reference>
<dbReference type="Gene3D" id="3.30.2350.10">
    <property type="entry name" value="Pseudouridine synthase"/>
    <property type="match status" value="1"/>
</dbReference>
<evidence type="ECO:0000313" key="5">
    <source>
        <dbReference type="EMBL" id="WEK36212.1"/>
    </source>
</evidence>
<accession>A0AAJ5WV62</accession>
<dbReference type="PANTHER" id="PTHR21600:SF87">
    <property type="entry name" value="RNA PSEUDOURIDYLATE SYNTHASE DOMAIN-CONTAINING PROTEIN 1"/>
    <property type="match status" value="1"/>
</dbReference>
<name>A0AAJ5WV62_9BACT</name>
<dbReference type="GO" id="GO:0003723">
    <property type="term" value="F:RNA binding"/>
    <property type="evidence" value="ECO:0007669"/>
    <property type="project" value="InterPro"/>
</dbReference>
<keyword evidence="3" id="KW-0413">Isomerase</keyword>
<feature type="domain" description="Pseudouridine synthase RsuA/RluA-like" evidence="4">
    <location>
        <begin position="14"/>
        <end position="158"/>
    </location>
</feature>
<comment type="function">
    <text evidence="3">Responsible for synthesis of pseudouridine from uracil.</text>
</comment>
<evidence type="ECO:0000313" key="6">
    <source>
        <dbReference type="Proteomes" id="UP001220610"/>
    </source>
</evidence>
<protein>
    <recommendedName>
        <fullName evidence="3">Pseudouridine synthase</fullName>
        <ecNumber evidence="3">5.4.99.-</ecNumber>
    </recommendedName>
</protein>
<dbReference type="CDD" id="cd02869">
    <property type="entry name" value="PseudoU_synth_RluA_like"/>
    <property type="match status" value="1"/>
</dbReference>
<dbReference type="InterPro" id="IPR006145">
    <property type="entry name" value="PsdUridine_synth_RsuA/RluA"/>
</dbReference>
<feature type="active site" evidence="2">
    <location>
        <position position="55"/>
    </location>
</feature>
<dbReference type="Proteomes" id="UP001220610">
    <property type="component" value="Chromosome"/>
</dbReference>
<dbReference type="SUPFAM" id="SSF55120">
    <property type="entry name" value="Pseudouridine synthase"/>
    <property type="match status" value="1"/>
</dbReference>
<dbReference type="EMBL" id="CP119311">
    <property type="protein sequence ID" value="WEK36212.1"/>
    <property type="molecule type" value="Genomic_DNA"/>
</dbReference>
<evidence type="ECO:0000256" key="1">
    <source>
        <dbReference type="ARBA" id="ARBA00010876"/>
    </source>
</evidence>
<dbReference type="InterPro" id="IPR006224">
    <property type="entry name" value="PsdUridine_synth_RluA-like_CS"/>
</dbReference>
<dbReference type="GO" id="GO:0000455">
    <property type="term" value="P:enzyme-directed rRNA pseudouridine synthesis"/>
    <property type="evidence" value="ECO:0007669"/>
    <property type="project" value="TreeGrafter"/>
</dbReference>
<dbReference type="GO" id="GO:0009982">
    <property type="term" value="F:pseudouridine synthase activity"/>
    <property type="evidence" value="ECO:0007669"/>
    <property type="project" value="InterPro"/>
</dbReference>
<organism evidence="5 6">
    <name type="scientific">Candidatus Pseudobacter hemicellulosilyticus</name>
    <dbReference type="NCBI Taxonomy" id="3121375"/>
    <lineage>
        <taxon>Bacteria</taxon>
        <taxon>Pseudomonadati</taxon>
        <taxon>Bacteroidota</taxon>
        <taxon>Chitinophagia</taxon>
        <taxon>Chitinophagales</taxon>
        <taxon>Chitinophagaceae</taxon>
        <taxon>Pseudobacter</taxon>
    </lineage>
</organism>
<dbReference type="AlphaFoldDB" id="A0AAJ5WV62"/>
<proteinExistence type="inferred from homology"/>
<dbReference type="Pfam" id="PF00849">
    <property type="entry name" value="PseudoU_synth_2"/>
    <property type="match status" value="1"/>
</dbReference>
<dbReference type="PANTHER" id="PTHR21600">
    <property type="entry name" value="MITOCHONDRIAL RNA PSEUDOURIDINE SYNTHASE"/>
    <property type="match status" value="1"/>
</dbReference>
<evidence type="ECO:0000256" key="2">
    <source>
        <dbReference type="PIRSR" id="PIRSR606225-1"/>
    </source>
</evidence>
<comment type="similarity">
    <text evidence="1 3">Belongs to the pseudouridine synthase RluA family.</text>
</comment>
<evidence type="ECO:0000259" key="4">
    <source>
        <dbReference type="Pfam" id="PF00849"/>
    </source>
</evidence>
<comment type="catalytic activity">
    <reaction evidence="3">
        <text>a uridine in RNA = a pseudouridine in RNA</text>
        <dbReference type="Rhea" id="RHEA:48348"/>
        <dbReference type="Rhea" id="RHEA-COMP:12068"/>
        <dbReference type="Rhea" id="RHEA-COMP:12069"/>
        <dbReference type="ChEBI" id="CHEBI:65314"/>
        <dbReference type="ChEBI" id="CHEBI:65315"/>
    </reaction>
</comment>
<dbReference type="InterPro" id="IPR050188">
    <property type="entry name" value="RluA_PseudoU_synthase"/>
</dbReference>
<sequence>MAKPSLEILAENEHFIAINKPAGLLSIPDREGKDVSLKVLLLEKYGSIFTVHRLDRDTSGIIVFAKDEETHKFLSAAFEDRTVAKYYLGIVNGILPEKQKTIEQPIMEHPGKRGVMVINRNGKPSITDYEVVEELGKFSLLQFRIHTGRTHQIRVHMQWMGHPIVCDELYGDGQPVRISSFKRDYKLSKHEEEERPILGRLGLHAARLEFTDAAGNKYKLEAEPPKDMRALLQQLRKHKK</sequence>
<dbReference type="NCBIfam" id="TIGR00005">
    <property type="entry name" value="rluA_subfam"/>
    <property type="match status" value="1"/>
</dbReference>